<feature type="compositionally biased region" description="Basic residues" evidence="1">
    <location>
        <begin position="1"/>
        <end position="12"/>
    </location>
</feature>
<feature type="compositionally biased region" description="Pro residues" evidence="1">
    <location>
        <begin position="131"/>
        <end position="145"/>
    </location>
</feature>
<dbReference type="Proteomes" id="UP000799766">
    <property type="component" value="Unassembled WGS sequence"/>
</dbReference>
<proteinExistence type="predicted"/>
<reference evidence="2" key="1">
    <citation type="journal article" date="2020" name="Stud. Mycol.">
        <title>101 Dothideomycetes genomes: a test case for predicting lifestyles and emergence of pathogens.</title>
        <authorList>
            <person name="Haridas S."/>
            <person name="Albert R."/>
            <person name="Binder M."/>
            <person name="Bloem J."/>
            <person name="Labutti K."/>
            <person name="Salamov A."/>
            <person name="Andreopoulos B."/>
            <person name="Baker S."/>
            <person name="Barry K."/>
            <person name="Bills G."/>
            <person name="Bluhm B."/>
            <person name="Cannon C."/>
            <person name="Castanera R."/>
            <person name="Culley D."/>
            <person name="Daum C."/>
            <person name="Ezra D."/>
            <person name="Gonzalez J."/>
            <person name="Henrissat B."/>
            <person name="Kuo A."/>
            <person name="Liang C."/>
            <person name="Lipzen A."/>
            <person name="Lutzoni F."/>
            <person name="Magnuson J."/>
            <person name="Mondo S."/>
            <person name="Nolan M."/>
            <person name="Ohm R."/>
            <person name="Pangilinan J."/>
            <person name="Park H.-J."/>
            <person name="Ramirez L."/>
            <person name="Alfaro M."/>
            <person name="Sun H."/>
            <person name="Tritt A."/>
            <person name="Yoshinaga Y."/>
            <person name="Zwiers L.-H."/>
            <person name="Turgeon B."/>
            <person name="Goodwin S."/>
            <person name="Spatafora J."/>
            <person name="Crous P."/>
            <person name="Grigoriev I."/>
        </authorList>
    </citation>
    <scope>NUCLEOTIDE SEQUENCE</scope>
    <source>
        <strain evidence="2">ATCC 16933</strain>
    </source>
</reference>
<evidence type="ECO:0000313" key="3">
    <source>
        <dbReference type="Proteomes" id="UP000799766"/>
    </source>
</evidence>
<evidence type="ECO:0000313" key="2">
    <source>
        <dbReference type="EMBL" id="KAF2452456.1"/>
    </source>
</evidence>
<feature type="compositionally biased region" description="Low complexity" evidence="1">
    <location>
        <begin position="100"/>
        <end position="117"/>
    </location>
</feature>
<keyword evidence="3" id="KW-1185">Reference proteome</keyword>
<protein>
    <submittedName>
        <fullName evidence="2">Uncharacterized protein</fullName>
    </submittedName>
</protein>
<feature type="region of interest" description="Disordered" evidence="1">
    <location>
        <begin position="1"/>
        <end position="25"/>
    </location>
</feature>
<name>A0A6A6NLB1_9PEZI</name>
<evidence type="ECO:0000256" key="1">
    <source>
        <dbReference type="SAM" id="MobiDB-lite"/>
    </source>
</evidence>
<gene>
    <name evidence="2" type="ORF">BDY21DRAFT_367791</name>
</gene>
<dbReference type="EMBL" id="MU001709">
    <property type="protein sequence ID" value="KAF2452456.1"/>
    <property type="molecule type" value="Genomic_DNA"/>
</dbReference>
<organism evidence="2 3">
    <name type="scientific">Lineolata rhizophorae</name>
    <dbReference type="NCBI Taxonomy" id="578093"/>
    <lineage>
        <taxon>Eukaryota</taxon>
        <taxon>Fungi</taxon>
        <taxon>Dikarya</taxon>
        <taxon>Ascomycota</taxon>
        <taxon>Pezizomycotina</taxon>
        <taxon>Dothideomycetes</taxon>
        <taxon>Dothideomycetes incertae sedis</taxon>
        <taxon>Lineolatales</taxon>
        <taxon>Lineolataceae</taxon>
        <taxon>Lineolata</taxon>
    </lineage>
</organism>
<feature type="compositionally biased region" description="Basic and acidic residues" evidence="1">
    <location>
        <begin position="189"/>
        <end position="207"/>
    </location>
</feature>
<dbReference type="AlphaFoldDB" id="A0A6A6NLB1"/>
<accession>A0A6A6NLB1</accession>
<sequence length="228" mass="24633">MGIKGSRRRRRPRDLSAGSKKADETSRLECASCSTSFLKTIPRSSFPEYYFHLSLGFTTGGGELEGTSKRRGGDERRGALFIVRPRSGCAAGLSDRAIRQSSASQSSASSTSSASSAHLAEHAQNQQPVVDPSPPSSIGPVPSSPQPARRSASPNRRDRKKEPKSCQKPVDLRSVPGELQAPTPQVWGETERETGLRHQGKAEDSGMRRTTVTFRVAATSCRSRVLPD</sequence>
<feature type="compositionally biased region" description="Basic and acidic residues" evidence="1">
    <location>
        <begin position="66"/>
        <end position="78"/>
    </location>
</feature>
<feature type="region of interest" description="Disordered" evidence="1">
    <location>
        <begin position="57"/>
        <end position="209"/>
    </location>
</feature>